<accession>C5BWV0</accession>
<name>C5BWV0_BEUC1</name>
<dbReference type="HOGENOM" id="CLU_2022216_0_0_11"/>
<reference evidence="1 2" key="1">
    <citation type="journal article" date="2009" name="Stand. Genomic Sci.">
        <title>Complete genome sequence of Beutenbergia cavernae type strain (HKI 0122).</title>
        <authorList>
            <person name="Land M."/>
            <person name="Pukall R."/>
            <person name="Abt B."/>
            <person name="Goker M."/>
            <person name="Rohde M."/>
            <person name="Glavina Del Rio T."/>
            <person name="Tice H."/>
            <person name="Copeland A."/>
            <person name="Cheng J.F."/>
            <person name="Lucas S."/>
            <person name="Chen F."/>
            <person name="Nolan M."/>
            <person name="Bruce D."/>
            <person name="Goodwin L."/>
            <person name="Pitluck S."/>
            <person name="Ivanova N."/>
            <person name="Mavromatis K."/>
            <person name="Ovchinnikova G."/>
            <person name="Pati A."/>
            <person name="Chen A."/>
            <person name="Palaniappan K."/>
            <person name="Hauser L."/>
            <person name="Chang Y.J."/>
            <person name="Jefferies C.C."/>
            <person name="Saunders E."/>
            <person name="Brettin T."/>
            <person name="Detter J.C."/>
            <person name="Han C."/>
            <person name="Chain P."/>
            <person name="Bristow J."/>
            <person name="Eisen J.A."/>
            <person name="Markowitz V."/>
            <person name="Hugenholtz P."/>
            <person name="Kyrpides N.C."/>
            <person name="Klenk H.P."/>
            <person name="Lapidus A."/>
        </authorList>
    </citation>
    <scope>NUCLEOTIDE SEQUENCE [LARGE SCALE GENOMIC DNA]</scope>
    <source>
        <strain evidence="2">ATCC BAA-8 / DSM 12333 / NBRC 16432</strain>
    </source>
</reference>
<dbReference type="Proteomes" id="UP000007962">
    <property type="component" value="Chromosome"/>
</dbReference>
<organism evidence="1 2">
    <name type="scientific">Beutenbergia cavernae (strain ATCC BAA-8 / DSM 12333 / CCUG 43141 / JCM 11478 / NBRC 16432 / NCIMB 13614 / HKI 0122)</name>
    <dbReference type="NCBI Taxonomy" id="471853"/>
    <lineage>
        <taxon>Bacteria</taxon>
        <taxon>Bacillati</taxon>
        <taxon>Actinomycetota</taxon>
        <taxon>Actinomycetes</taxon>
        <taxon>Micrococcales</taxon>
        <taxon>Beutenbergiaceae</taxon>
        <taxon>Beutenbergia</taxon>
    </lineage>
</organism>
<evidence type="ECO:0000313" key="1">
    <source>
        <dbReference type="EMBL" id="ACQ80766.1"/>
    </source>
</evidence>
<dbReference type="Gene3D" id="1.20.120.780">
    <property type="entry name" value="DNA mimic ocr"/>
    <property type="match status" value="1"/>
</dbReference>
<sequence length="122" mass="12696">MSTLTPAPTTPYALASLADVAIPDAVDSPGARWLVGVADAAAEDAYRLDHGEHAGDVAHEVADAAVPVYTADLWAVYVDLAAYREDVAELLEPTTDPERLARVALYAVAARLAALLLAGAEV</sequence>
<protein>
    <submittedName>
        <fullName evidence="1">Uncharacterized protein</fullName>
    </submittedName>
</protein>
<dbReference type="KEGG" id="bcv:Bcav_2517"/>
<dbReference type="STRING" id="471853.Bcav_2517"/>
<keyword evidence="2" id="KW-1185">Reference proteome</keyword>
<dbReference type="AlphaFoldDB" id="C5BWV0"/>
<dbReference type="OrthoDB" id="9990140at2"/>
<evidence type="ECO:0000313" key="2">
    <source>
        <dbReference type="Proteomes" id="UP000007962"/>
    </source>
</evidence>
<gene>
    <name evidence="1" type="ordered locus">Bcav_2517</name>
</gene>
<dbReference type="EMBL" id="CP001618">
    <property type="protein sequence ID" value="ACQ80766.1"/>
    <property type="molecule type" value="Genomic_DNA"/>
</dbReference>
<dbReference type="RefSeq" id="WP_015883006.1">
    <property type="nucleotide sequence ID" value="NC_012669.1"/>
</dbReference>
<proteinExistence type="predicted"/>
<dbReference type="InterPro" id="IPR036207">
    <property type="entry name" value="B-form_Ocr"/>
</dbReference>